<sequence length="415" mass="45976">MKVVFYFGWSFAETGGTQRAVLAIGSDLVAKGHSVTILSDCREIAEPFYPYDRAVKIWHYLEETGETVSLENRHKVSAVDDAQKRKKSGSRQLQRVLPAYRRHRWQRRIRGRLPALQQALEQENPDVCIVFTPEYASLVANACPQRSFPLILSFRNVPEYQFDEAAGFPKDPVAGANFKDNIGNADAFSVLIPEFSRFLSAHQSKPICFIPNGVQLPSDPARPETSQQIVFTSRFDSAKRPKWLLEAFAKIAHKYPQWTLHMYGSGSNSEQAKNICAALGLSQQVKLHGPHRDLSEAYYKASIFCLPSRYEGFSNSLAEAMSHGLACVAVDDCISNRALLKEGVGMLSKAGEGSEGLASALDTLMANDDLRGAMGARARSQISQFTPQRVADGWDGFLKSVVADYHQMHAGIKAS</sequence>
<dbReference type="PATRIC" id="fig|989403.3.peg.2740"/>
<dbReference type="GO" id="GO:0016757">
    <property type="term" value="F:glycosyltransferase activity"/>
    <property type="evidence" value="ECO:0007669"/>
    <property type="project" value="UniProtKB-KW"/>
</dbReference>
<evidence type="ECO:0000313" key="3">
    <source>
        <dbReference type="EMBL" id="KZL18627.1"/>
    </source>
</evidence>
<dbReference type="InterPro" id="IPR001296">
    <property type="entry name" value="Glyco_trans_1"/>
</dbReference>
<dbReference type="PANTHER" id="PTHR12526">
    <property type="entry name" value="GLYCOSYLTRANSFERASE"/>
    <property type="match status" value="1"/>
</dbReference>
<dbReference type="SUPFAM" id="SSF53756">
    <property type="entry name" value="UDP-Glycosyltransferase/glycogen phosphorylase"/>
    <property type="match status" value="1"/>
</dbReference>
<dbReference type="InterPro" id="IPR028098">
    <property type="entry name" value="Glyco_trans_4-like_N"/>
</dbReference>
<protein>
    <submittedName>
        <fullName evidence="3">Glycosyltransferase Gtf1</fullName>
        <ecNumber evidence="3">2.4.1.-</ecNumber>
    </submittedName>
</protein>
<dbReference type="EMBL" id="LMCB01000019">
    <property type="protein sequence ID" value="KZL18627.1"/>
    <property type="molecule type" value="Genomic_DNA"/>
</dbReference>
<accession>A0A165YB01</accession>
<organism evidence="3 4">
    <name type="scientific">Pseudovibrio axinellae</name>
    <dbReference type="NCBI Taxonomy" id="989403"/>
    <lineage>
        <taxon>Bacteria</taxon>
        <taxon>Pseudomonadati</taxon>
        <taxon>Pseudomonadota</taxon>
        <taxon>Alphaproteobacteria</taxon>
        <taxon>Hyphomicrobiales</taxon>
        <taxon>Stappiaceae</taxon>
        <taxon>Pseudovibrio</taxon>
    </lineage>
</organism>
<dbReference type="RefSeq" id="WP_068006438.1">
    <property type="nucleotide sequence ID" value="NZ_FOFM01000019.1"/>
</dbReference>
<gene>
    <name evidence="3" type="primary">gtf1</name>
    <name evidence="3" type="ORF">PsAD2_02568</name>
</gene>
<proteinExistence type="predicted"/>
<dbReference type="Pfam" id="PF13579">
    <property type="entry name" value="Glyco_trans_4_4"/>
    <property type="match status" value="1"/>
</dbReference>
<dbReference type="AlphaFoldDB" id="A0A165YB01"/>
<evidence type="ECO:0000259" key="1">
    <source>
        <dbReference type="Pfam" id="PF00534"/>
    </source>
</evidence>
<keyword evidence="4" id="KW-1185">Reference proteome</keyword>
<name>A0A165YB01_9HYPH</name>
<keyword evidence="3" id="KW-0328">Glycosyltransferase</keyword>
<feature type="domain" description="Glycosyltransferase subfamily 4-like N-terminal" evidence="2">
    <location>
        <begin position="15"/>
        <end position="213"/>
    </location>
</feature>
<evidence type="ECO:0000259" key="2">
    <source>
        <dbReference type="Pfam" id="PF13579"/>
    </source>
</evidence>
<dbReference type="Gene3D" id="3.40.50.2000">
    <property type="entry name" value="Glycogen Phosphorylase B"/>
    <property type="match status" value="2"/>
</dbReference>
<keyword evidence="3" id="KW-0808">Transferase</keyword>
<feature type="domain" description="Glycosyl transferase family 1" evidence="1">
    <location>
        <begin position="220"/>
        <end position="380"/>
    </location>
</feature>
<dbReference type="Proteomes" id="UP000076577">
    <property type="component" value="Unassembled WGS sequence"/>
</dbReference>
<evidence type="ECO:0000313" key="4">
    <source>
        <dbReference type="Proteomes" id="UP000076577"/>
    </source>
</evidence>
<reference evidence="3 4" key="1">
    <citation type="journal article" date="2016" name="Front. Microbiol.">
        <title>Comparative Genomic Analysis Reveals a Diverse Repertoire of Genes Involved in Prokaryote-Eukaryote Interactions within the Pseudovibrio Genus.</title>
        <authorList>
            <person name="Romano S."/>
            <person name="Fernandez-Guerra A."/>
            <person name="Reen F.J."/>
            <person name="Glockner F.O."/>
            <person name="Crowley S.P."/>
            <person name="O'Sullivan O."/>
            <person name="Cotter P.D."/>
            <person name="Adams C."/>
            <person name="Dobson A.D."/>
            <person name="O'Gara F."/>
        </authorList>
    </citation>
    <scope>NUCLEOTIDE SEQUENCE [LARGE SCALE GENOMIC DNA]</scope>
    <source>
        <strain evidence="3 4">Ad2</strain>
    </source>
</reference>
<dbReference type="OrthoDB" id="9790710at2"/>
<comment type="caution">
    <text evidence="3">The sequence shown here is derived from an EMBL/GenBank/DDBJ whole genome shotgun (WGS) entry which is preliminary data.</text>
</comment>
<dbReference type="EC" id="2.4.1.-" evidence="3"/>
<dbReference type="Pfam" id="PF00534">
    <property type="entry name" value="Glycos_transf_1"/>
    <property type="match status" value="1"/>
</dbReference>
<dbReference type="PANTHER" id="PTHR12526:SF630">
    <property type="entry name" value="GLYCOSYLTRANSFERASE"/>
    <property type="match status" value="1"/>
</dbReference>
<dbReference type="STRING" id="989403.SAMN05421798_11920"/>